<dbReference type="RefSeq" id="WP_198569811.1">
    <property type="nucleotide sequence ID" value="NZ_CP066167.1"/>
</dbReference>
<dbReference type="GO" id="GO:0061710">
    <property type="term" value="F:L-threonylcarbamoyladenylate synthase"/>
    <property type="evidence" value="ECO:0007669"/>
    <property type="project" value="UniProtKB-EC"/>
</dbReference>
<keyword evidence="2 9" id="KW-0963">Cytoplasm</keyword>
<dbReference type="PROSITE" id="PS51163">
    <property type="entry name" value="YRDC"/>
    <property type="match status" value="1"/>
</dbReference>
<keyword evidence="7 9" id="KW-0067">ATP-binding</keyword>
<dbReference type="GO" id="GO:0006450">
    <property type="term" value="P:regulation of translational fidelity"/>
    <property type="evidence" value="ECO:0007669"/>
    <property type="project" value="TreeGrafter"/>
</dbReference>
<reference evidence="11 12" key="1">
    <citation type="submission" date="2020-12" db="EMBL/GenBank/DDBJ databases">
        <authorList>
            <person name="Shan Y."/>
        </authorList>
    </citation>
    <scope>NUCLEOTIDE SEQUENCE [LARGE SCALE GENOMIC DNA]</scope>
    <source>
        <strain evidence="12">csc3.9</strain>
    </source>
</reference>
<dbReference type="AlphaFoldDB" id="A0A7T4R108"/>
<keyword evidence="5 9" id="KW-0548">Nucleotidyltransferase</keyword>
<protein>
    <recommendedName>
        <fullName evidence="9">Threonylcarbamoyl-AMP synthase</fullName>
        <shortName evidence="9">TC-AMP synthase</shortName>
        <ecNumber evidence="9">2.7.7.87</ecNumber>
    </recommendedName>
    <alternativeName>
        <fullName evidence="9">L-threonylcarbamoyladenylate synthase</fullName>
    </alternativeName>
    <alternativeName>
        <fullName evidence="9">t(6)A37 threonylcarbamoyladenosine biosynthesis protein TsaC</fullName>
    </alternativeName>
    <alternativeName>
        <fullName evidence="9">tRNA threonylcarbamoyladenosine biosynthesis protein TsaC</fullName>
    </alternativeName>
</protein>
<organism evidence="11 12">
    <name type="scientific">Spongiibacter nanhainus</name>
    <dbReference type="NCBI Taxonomy" id="2794344"/>
    <lineage>
        <taxon>Bacteria</taxon>
        <taxon>Pseudomonadati</taxon>
        <taxon>Pseudomonadota</taxon>
        <taxon>Gammaproteobacteria</taxon>
        <taxon>Cellvibrionales</taxon>
        <taxon>Spongiibacteraceae</taxon>
        <taxon>Spongiibacter</taxon>
    </lineage>
</organism>
<dbReference type="InterPro" id="IPR006070">
    <property type="entry name" value="Sua5-like_dom"/>
</dbReference>
<comment type="function">
    <text evidence="9">Required for the formation of a threonylcarbamoyl group on adenosine at position 37 (t(6)A37) in tRNAs that read codons beginning with adenine. Catalyzes the conversion of L-threonine, HCO(3)(-)/CO(2) and ATP to give threonylcarbamoyl-AMP (TC-AMP) as the acyladenylate intermediate, with the release of diphosphate.</text>
</comment>
<feature type="domain" description="YrdC-like" evidence="10">
    <location>
        <begin position="12"/>
        <end position="192"/>
    </location>
</feature>
<evidence type="ECO:0000256" key="8">
    <source>
        <dbReference type="ARBA" id="ARBA00048366"/>
    </source>
</evidence>
<evidence type="ECO:0000259" key="10">
    <source>
        <dbReference type="PROSITE" id="PS51163"/>
    </source>
</evidence>
<dbReference type="GO" id="GO:0002949">
    <property type="term" value="P:tRNA threonylcarbamoyladenosine modification"/>
    <property type="evidence" value="ECO:0007669"/>
    <property type="project" value="UniProtKB-UniRule"/>
</dbReference>
<evidence type="ECO:0000256" key="4">
    <source>
        <dbReference type="ARBA" id="ARBA00022694"/>
    </source>
</evidence>
<dbReference type="PANTHER" id="PTHR17490">
    <property type="entry name" value="SUA5"/>
    <property type="match status" value="1"/>
</dbReference>
<keyword evidence="6 9" id="KW-0547">Nucleotide-binding</keyword>
<evidence type="ECO:0000256" key="7">
    <source>
        <dbReference type="ARBA" id="ARBA00022840"/>
    </source>
</evidence>
<dbReference type="InterPro" id="IPR017945">
    <property type="entry name" value="DHBP_synth_RibB-like_a/b_dom"/>
</dbReference>
<dbReference type="GO" id="GO:0000049">
    <property type="term" value="F:tRNA binding"/>
    <property type="evidence" value="ECO:0007669"/>
    <property type="project" value="TreeGrafter"/>
</dbReference>
<keyword evidence="4 9" id="KW-0819">tRNA processing</keyword>
<dbReference type="InterPro" id="IPR023535">
    <property type="entry name" value="TC-AMP_synthase"/>
</dbReference>
<dbReference type="Proteomes" id="UP000596063">
    <property type="component" value="Chromosome"/>
</dbReference>
<evidence type="ECO:0000256" key="5">
    <source>
        <dbReference type="ARBA" id="ARBA00022695"/>
    </source>
</evidence>
<dbReference type="GO" id="GO:0005524">
    <property type="term" value="F:ATP binding"/>
    <property type="evidence" value="ECO:0007669"/>
    <property type="project" value="UniProtKB-UniRule"/>
</dbReference>
<evidence type="ECO:0000256" key="9">
    <source>
        <dbReference type="HAMAP-Rule" id="MF_01852"/>
    </source>
</evidence>
<dbReference type="GO" id="GO:0003725">
    <property type="term" value="F:double-stranded RNA binding"/>
    <property type="evidence" value="ECO:0007669"/>
    <property type="project" value="InterPro"/>
</dbReference>
<dbReference type="GO" id="GO:0005737">
    <property type="term" value="C:cytoplasm"/>
    <property type="evidence" value="ECO:0007669"/>
    <property type="project" value="UniProtKB-SubCell"/>
</dbReference>
<dbReference type="PANTHER" id="PTHR17490:SF18">
    <property type="entry name" value="THREONYLCARBAMOYL-AMP SYNTHASE"/>
    <property type="match status" value="1"/>
</dbReference>
<evidence type="ECO:0000313" key="11">
    <source>
        <dbReference type="EMBL" id="QQD18314.1"/>
    </source>
</evidence>
<name>A0A7T4R108_9GAMM</name>
<gene>
    <name evidence="9" type="primary">tsaC</name>
    <name evidence="11" type="ORF">I6N98_00095</name>
</gene>
<proteinExistence type="inferred from homology"/>
<comment type="subcellular location">
    <subcellularLocation>
        <location evidence="1 9">Cytoplasm</location>
    </subcellularLocation>
</comment>
<dbReference type="InterPro" id="IPR050156">
    <property type="entry name" value="TC-AMP_synthase_SUA5"/>
</dbReference>
<evidence type="ECO:0000313" key="12">
    <source>
        <dbReference type="Proteomes" id="UP000596063"/>
    </source>
</evidence>
<evidence type="ECO:0000256" key="6">
    <source>
        <dbReference type="ARBA" id="ARBA00022741"/>
    </source>
</evidence>
<evidence type="ECO:0000256" key="3">
    <source>
        <dbReference type="ARBA" id="ARBA00022679"/>
    </source>
</evidence>
<dbReference type="EC" id="2.7.7.87" evidence="9"/>
<evidence type="ECO:0000256" key="1">
    <source>
        <dbReference type="ARBA" id="ARBA00004496"/>
    </source>
</evidence>
<keyword evidence="3 9" id="KW-0808">Transferase</keyword>
<dbReference type="Pfam" id="PF01300">
    <property type="entry name" value="Sua5_yciO_yrdC"/>
    <property type="match status" value="1"/>
</dbReference>
<sequence>MSTATSSTPSSQYRLRRAADVLWSGGVVCHPTEAVWGLACLPGQLTAVQRIWDLKQRDPAKGLILVSDSAERFAPLLEGLPAEAREHVLASWPGPNTWVIPDLDFIPVWIRGRFSSVAVRVSDHKLTRALCRAADSFLVSTSGNPAGAEPAVNQAQAQRYFAGDVDYYLPGATGGLQQPTTIRDALTGQVLR</sequence>
<dbReference type="Gene3D" id="3.90.870.10">
    <property type="entry name" value="DHBP synthase"/>
    <property type="match status" value="1"/>
</dbReference>
<evidence type="ECO:0000256" key="2">
    <source>
        <dbReference type="ARBA" id="ARBA00022490"/>
    </source>
</evidence>
<dbReference type="SUPFAM" id="SSF55821">
    <property type="entry name" value="YrdC/RibB"/>
    <property type="match status" value="1"/>
</dbReference>
<comment type="similarity">
    <text evidence="9">Belongs to the SUA5 family. TsaC subfamily.</text>
</comment>
<accession>A0A7T4R108</accession>
<dbReference type="EMBL" id="CP066167">
    <property type="protein sequence ID" value="QQD18314.1"/>
    <property type="molecule type" value="Genomic_DNA"/>
</dbReference>
<dbReference type="HAMAP" id="MF_01852">
    <property type="entry name" value="TsaC"/>
    <property type="match status" value="1"/>
</dbReference>
<keyword evidence="12" id="KW-1185">Reference proteome</keyword>
<dbReference type="KEGG" id="snan:I6N98_00095"/>
<comment type="catalytic activity">
    <reaction evidence="8 9">
        <text>L-threonine + hydrogencarbonate + ATP = L-threonylcarbamoyladenylate + diphosphate + H2O</text>
        <dbReference type="Rhea" id="RHEA:36407"/>
        <dbReference type="ChEBI" id="CHEBI:15377"/>
        <dbReference type="ChEBI" id="CHEBI:17544"/>
        <dbReference type="ChEBI" id="CHEBI:30616"/>
        <dbReference type="ChEBI" id="CHEBI:33019"/>
        <dbReference type="ChEBI" id="CHEBI:57926"/>
        <dbReference type="ChEBI" id="CHEBI:73682"/>
        <dbReference type="EC" id="2.7.7.87"/>
    </reaction>
</comment>